<feature type="compositionally biased region" description="Polar residues" evidence="1">
    <location>
        <begin position="99"/>
        <end position="108"/>
    </location>
</feature>
<feature type="compositionally biased region" description="Basic and acidic residues" evidence="1">
    <location>
        <begin position="63"/>
        <end position="94"/>
    </location>
</feature>
<evidence type="ECO:0000256" key="1">
    <source>
        <dbReference type="SAM" id="MobiDB-lite"/>
    </source>
</evidence>
<keyword evidence="2" id="KW-0472">Membrane</keyword>
<feature type="region of interest" description="Disordered" evidence="1">
    <location>
        <begin position="58"/>
        <end position="111"/>
    </location>
</feature>
<keyword evidence="4" id="KW-1185">Reference proteome</keyword>
<gene>
    <name evidence="3" type="ORF">B0T18DRAFT_393626</name>
</gene>
<protein>
    <submittedName>
        <fullName evidence="3">Uncharacterized protein</fullName>
    </submittedName>
</protein>
<proteinExistence type="predicted"/>
<keyword evidence="2" id="KW-0812">Transmembrane</keyword>
<sequence>MSRRKQHTAPSLRYPTCRTPVHWWSQTSREWKIHEAVERIDWKETPVARTLVRQIYLATTTGEESRGEKHGHPERRDRPGSVRRVDVLRERPTGDMDEQTSPHCNTDGTGYFSGPFARDSATRRPGTGRTAPGFTLVIFNITPSVMNLAGVMPLIFD</sequence>
<comment type="caution">
    <text evidence="3">The sequence shown here is derived from an EMBL/GenBank/DDBJ whole genome shotgun (WGS) entry which is preliminary data.</text>
</comment>
<name>A0AA40K099_9PEZI</name>
<dbReference type="Proteomes" id="UP001172155">
    <property type="component" value="Unassembled WGS sequence"/>
</dbReference>
<evidence type="ECO:0000256" key="2">
    <source>
        <dbReference type="SAM" id="Phobius"/>
    </source>
</evidence>
<evidence type="ECO:0000313" key="4">
    <source>
        <dbReference type="Proteomes" id="UP001172155"/>
    </source>
</evidence>
<keyword evidence="2" id="KW-1133">Transmembrane helix</keyword>
<dbReference type="EMBL" id="JAUKUD010000006">
    <property type="protein sequence ID" value="KAK0740897.1"/>
    <property type="molecule type" value="Genomic_DNA"/>
</dbReference>
<accession>A0AA40K099</accession>
<reference evidence="3" key="1">
    <citation type="submission" date="2023-06" db="EMBL/GenBank/DDBJ databases">
        <title>Genome-scale phylogeny and comparative genomics of the fungal order Sordariales.</title>
        <authorList>
            <consortium name="Lawrence Berkeley National Laboratory"/>
            <person name="Hensen N."/>
            <person name="Bonometti L."/>
            <person name="Westerberg I."/>
            <person name="Brannstrom I.O."/>
            <person name="Guillou S."/>
            <person name="Cros-Aarteil S."/>
            <person name="Calhoun S."/>
            <person name="Haridas S."/>
            <person name="Kuo A."/>
            <person name="Mondo S."/>
            <person name="Pangilinan J."/>
            <person name="Riley R."/>
            <person name="LaButti K."/>
            <person name="Andreopoulos B."/>
            <person name="Lipzen A."/>
            <person name="Chen C."/>
            <person name="Yanf M."/>
            <person name="Daum C."/>
            <person name="Ng V."/>
            <person name="Clum A."/>
            <person name="Steindorff A."/>
            <person name="Ohm R."/>
            <person name="Martin F."/>
            <person name="Silar P."/>
            <person name="Natvig D."/>
            <person name="Lalanne C."/>
            <person name="Gautier V."/>
            <person name="Ament-velasquez S.L."/>
            <person name="Kruys A."/>
            <person name="Hutchinson M.I."/>
            <person name="Powell A.J."/>
            <person name="Barry K."/>
            <person name="Miller A.N."/>
            <person name="Grigoriev I.V."/>
            <person name="Debuchy R."/>
            <person name="Gladieux P."/>
            <person name="Thoren M.H."/>
            <person name="Johannesson H."/>
        </authorList>
    </citation>
    <scope>NUCLEOTIDE SEQUENCE</scope>
    <source>
        <strain evidence="3">SMH3187-1</strain>
    </source>
</reference>
<dbReference type="AlphaFoldDB" id="A0AA40K099"/>
<organism evidence="3 4">
    <name type="scientific">Schizothecium vesticola</name>
    <dbReference type="NCBI Taxonomy" id="314040"/>
    <lineage>
        <taxon>Eukaryota</taxon>
        <taxon>Fungi</taxon>
        <taxon>Dikarya</taxon>
        <taxon>Ascomycota</taxon>
        <taxon>Pezizomycotina</taxon>
        <taxon>Sordariomycetes</taxon>
        <taxon>Sordariomycetidae</taxon>
        <taxon>Sordariales</taxon>
        <taxon>Schizotheciaceae</taxon>
        <taxon>Schizothecium</taxon>
    </lineage>
</organism>
<evidence type="ECO:0000313" key="3">
    <source>
        <dbReference type="EMBL" id="KAK0740897.1"/>
    </source>
</evidence>
<feature type="transmembrane region" description="Helical" evidence="2">
    <location>
        <begin position="133"/>
        <end position="156"/>
    </location>
</feature>